<evidence type="ECO:0000259" key="1">
    <source>
        <dbReference type="Pfam" id="PF04909"/>
    </source>
</evidence>
<dbReference type="InterPro" id="IPR006680">
    <property type="entry name" value="Amidohydro-rel"/>
</dbReference>
<dbReference type="AlphaFoldDB" id="X1V2P2"/>
<dbReference type="Gene3D" id="3.20.20.140">
    <property type="entry name" value="Metal-dependent hydrolases"/>
    <property type="match status" value="1"/>
</dbReference>
<gene>
    <name evidence="2" type="ORF">S12H4_43245</name>
</gene>
<sequence>LPLDDPGMMEIYQYCEDEKIPILYHINSSRPYFKQFEKILKTFPDLIIHAPHFVLTSRNLDFLVRLLDDYPNLYTDVSFGHPDFQVAGFERISNNSENFRKFVQKYRDRITFGTDMVITDHQSKSRTYLDNITLSYFDMLEKEEFTLPSELFKKMSKKSREKVDPNKVYKGLHLDDETLRMIYHENAERIFWE</sequence>
<proteinExistence type="predicted"/>
<feature type="domain" description="Amidohydrolase-related" evidence="1">
    <location>
        <begin position="8"/>
        <end position="191"/>
    </location>
</feature>
<dbReference type="Pfam" id="PF04909">
    <property type="entry name" value="Amidohydro_2"/>
    <property type="match status" value="1"/>
</dbReference>
<organism evidence="2">
    <name type="scientific">marine sediment metagenome</name>
    <dbReference type="NCBI Taxonomy" id="412755"/>
    <lineage>
        <taxon>unclassified sequences</taxon>
        <taxon>metagenomes</taxon>
        <taxon>ecological metagenomes</taxon>
    </lineage>
</organism>
<comment type="caution">
    <text evidence="2">The sequence shown here is derived from an EMBL/GenBank/DDBJ whole genome shotgun (WGS) entry which is preliminary data.</text>
</comment>
<name>X1V2P2_9ZZZZ</name>
<accession>X1V2P2</accession>
<dbReference type="SUPFAM" id="SSF51556">
    <property type="entry name" value="Metallo-dependent hydrolases"/>
    <property type="match status" value="1"/>
</dbReference>
<evidence type="ECO:0000313" key="2">
    <source>
        <dbReference type="EMBL" id="GAJ06436.1"/>
    </source>
</evidence>
<dbReference type="GO" id="GO:0016787">
    <property type="term" value="F:hydrolase activity"/>
    <property type="evidence" value="ECO:0007669"/>
    <property type="project" value="InterPro"/>
</dbReference>
<dbReference type="EMBL" id="BARW01026528">
    <property type="protein sequence ID" value="GAJ06436.1"/>
    <property type="molecule type" value="Genomic_DNA"/>
</dbReference>
<feature type="non-terminal residue" evidence="2">
    <location>
        <position position="1"/>
    </location>
</feature>
<dbReference type="InterPro" id="IPR032466">
    <property type="entry name" value="Metal_Hydrolase"/>
</dbReference>
<protein>
    <recommendedName>
        <fullName evidence="1">Amidohydrolase-related domain-containing protein</fullName>
    </recommendedName>
</protein>
<reference evidence="2" key="1">
    <citation type="journal article" date="2014" name="Front. Microbiol.">
        <title>High frequency of phylogenetically diverse reductive dehalogenase-homologous genes in deep subseafloor sedimentary metagenomes.</title>
        <authorList>
            <person name="Kawai M."/>
            <person name="Futagami T."/>
            <person name="Toyoda A."/>
            <person name="Takaki Y."/>
            <person name="Nishi S."/>
            <person name="Hori S."/>
            <person name="Arai W."/>
            <person name="Tsubouchi T."/>
            <person name="Morono Y."/>
            <person name="Uchiyama I."/>
            <person name="Ito T."/>
            <person name="Fujiyama A."/>
            <person name="Inagaki F."/>
            <person name="Takami H."/>
        </authorList>
    </citation>
    <scope>NUCLEOTIDE SEQUENCE</scope>
    <source>
        <strain evidence="2">Expedition CK06-06</strain>
    </source>
</reference>